<comment type="caution">
    <text evidence="2">The sequence shown here is derived from an EMBL/GenBank/DDBJ whole genome shotgun (WGS) entry which is preliminary data.</text>
</comment>
<evidence type="ECO:0000256" key="1">
    <source>
        <dbReference type="SAM" id="MobiDB-lite"/>
    </source>
</evidence>
<accession>A0AA39K1B5</accession>
<feature type="compositionally biased region" description="Basic residues" evidence="1">
    <location>
        <begin position="478"/>
        <end position="491"/>
    </location>
</feature>
<organism evidence="2 3">
    <name type="scientific">Armillaria borealis</name>
    <dbReference type="NCBI Taxonomy" id="47425"/>
    <lineage>
        <taxon>Eukaryota</taxon>
        <taxon>Fungi</taxon>
        <taxon>Dikarya</taxon>
        <taxon>Basidiomycota</taxon>
        <taxon>Agaricomycotina</taxon>
        <taxon>Agaricomycetes</taxon>
        <taxon>Agaricomycetidae</taxon>
        <taxon>Agaricales</taxon>
        <taxon>Marasmiineae</taxon>
        <taxon>Physalacriaceae</taxon>
        <taxon>Armillaria</taxon>
    </lineage>
</organism>
<evidence type="ECO:0000313" key="2">
    <source>
        <dbReference type="EMBL" id="KAK0452684.1"/>
    </source>
</evidence>
<keyword evidence="3" id="KW-1185">Reference proteome</keyword>
<feature type="region of interest" description="Disordered" evidence="1">
    <location>
        <begin position="350"/>
        <end position="389"/>
    </location>
</feature>
<protein>
    <submittedName>
        <fullName evidence="2">Uncharacterized protein</fullName>
    </submittedName>
</protein>
<name>A0AA39K1B5_9AGAR</name>
<sequence>MPQDISRFNFGSRVSPTSCFHTSPRYIRHLQRLAESEGHYYHRQVVLYRASSAFLVGKLQAEALIRPELVPLGAEVIRIDDYLKDRRFVANLLRYIIVNTLSRAALWQTIAVYMEDIAVLDNSMVYAAEKVRLMTCVEGLLNTGVYHLEKSIRKTIILTVDSARDLFERNQDGDPTFSQLRFRSDPSKPNLDPSSLEYALVTFALLFGAGDAQEEHQVRNHLARKFMEAKKDSESTPKINGLLLQLLTRWLRLLDFSRKTGFARVSLDLVTRLPHDQRITSLDEKNRLLQKVVDDAPLESIIPTLGSLKDTATFKRVWKALDVAACRFGSGHSGIEDILGIELRCTGSVSRQRHADKRSSSQAGKSSDRGRSSIQNLVQPSPPSPFDSNICRVSLSGEVLSSERGDAETAATARTNDIDIDSESNVIVTSPFHACSDKSAHPREVSSSVEDFTDDEYDDSFPGLFVGAISFGEPPSSKKQKKPTSKSKKRVSTSEPVPQWKYPIYVKRKTLTTFKLILDSKAKGTLEYRDFERAMADLDFLIEPGGKGSKIFRPPGASINKQPFICDPPHNAKLSIDETFRLRIRKNLRQLYGWSEYSFALKQGRDAVDYFAID</sequence>
<dbReference type="EMBL" id="JAUEPT010000004">
    <property type="protein sequence ID" value="KAK0452684.1"/>
    <property type="molecule type" value="Genomic_DNA"/>
</dbReference>
<dbReference type="Proteomes" id="UP001175226">
    <property type="component" value="Unassembled WGS sequence"/>
</dbReference>
<evidence type="ECO:0000313" key="3">
    <source>
        <dbReference type="Proteomes" id="UP001175226"/>
    </source>
</evidence>
<feature type="region of interest" description="Disordered" evidence="1">
    <location>
        <begin position="471"/>
        <end position="494"/>
    </location>
</feature>
<reference evidence="2" key="1">
    <citation type="submission" date="2023-06" db="EMBL/GenBank/DDBJ databases">
        <authorList>
            <consortium name="Lawrence Berkeley National Laboratory"/>
            <person name="Ahrendt S."/>
            <person name="Sahu N."/>
            <person name="Indic B."/>
            <person name="Wong-Bajracharya J."/>
            <person name="Merenyi Z."/>
            <person name="Ke H.-M."/>
            <person name="Monk M."/>
            <person name="Kocsube S."/>
            <person name="Drula E."/>
            <person name="Lipzen A."/>
            <person name="Balint B."/>
            <person name="Henrissat B."/>
            <person name="Andreopoulos B."/>
            <person name="Martin F.M."/>
            <person name="Harder C.B."/>
            <person name="Rigling D."/>
            <person name="Ford K.L."/>
            <person name="Foster G.D."/>
            <person name="Pangilinan J."/>
            <person name="Papanicolaou A."/>
            <person name="Barry K."/>
            <person name="LaButti K."/>
            <person name="Viragh M."/>
            <person name="Koriabine M."/>
            <person name="Yan M."/>
            <person name="Riley R."/>
            <person name="Champramary S."/>
            <person name="Plett K.L."/>
            <person name="Tsai I.J."/>
            <person name="Slot J."/>
            <person name="Sipos G."/>
            <person name="Plett J."/>
            <person name="Nagy L.G."/>
            <person name="Grigoriev I.V."/>
        </authorList>
    </citation>
    <scope>NUCLEOTIDE SEQUENCE</scope>
    <source>
        <strain evidence="2">FPL87.14</strain>
    </source>
</reference>
<gene>
    <name evidence="2" type="ORF">EV421DRAFT_2031232</name>
</gene>
<dbReference type="AlphaFoldDB" id="A0AA39K1B5"/>
<proteinExistence type="predicted"/>